<dbReference type="AlphaFoldDB" id="A0AAV7VWQ3"/>
<proteinExistence type="predicted"/>
<organism evidence="1 2">
    <name type="scientific">Pleurodeles waltl</name>
    <name type="common">Iberian ribbed newt</name>
    <dbReference type="NCBI Taxonomy" id="8319"/>
    <lineage>
        <taxon>Eukaryota</taxon>
        <taxon>Metazoa</taxon>
        <taxon>Chordata</taxon>
        <taxon>Craniata</taxon>
        <taxon>Vertebrata</taxon>
        <taxon>Euteleostomi</taxon>
        <taxon>Amphibia</taxon>
        <taxon>Batrachia</taxon>
        <taxon>Caudata</taxon>
        <taxon>Salamandroidea</taxon>
        <taxon>Salamandridae</taxon>
        <taxon>Pleurodelinae</taxon>
        <taxon>Pleurodeles</taxon>
    </lineage>
</organism>
<dbReference type="Proteomes" id="UP001066276">
    <property type="component" value="Chromosome 1_2"/>
</dbReference>
<sequence>MASILVLEPFVVDGPPSALAAQWKEWVDRLETYFAATALDNDRRRPMLLHLGGAAIHKLGRSVAKEGPPYTYQTLKQALTNHFEPLANPDYESFLLRQAWQLPYESVDTSYARLKDLAKTCTLVDVEDEVRAQFIQGCASVKLREHILQVPGMSMVNILTLGRSKELSKVCAAHMEAALQTQVKVEPVNAAAAASVDKRRFRQKTTMSLRSCYSCGGPFPHQGIPFSLLGMCRPTTAQHCSIYTHLRELNMKQSRKRRKRKCSGREARDWKGGAWLQQGPLSLLLRRRK</sequence>
<evidence type="ECO:0000313" key="1">
    <source>
        <dbReference type="EMBL" id="KAJ1204707.1"/>
    </source>
</evidence>
<evidence type="ECO:0000313" key="2">
    <source>
        <dbReference type="Proteomes" id="UP001066276"/>
    </source>
</evidence>
<dbReference type="PANTHER" id="PTHR33198">
    <property type="entry name" value="ANK_REP_REGION DOMAIN-CONTAINING PROTEIN-RELATED"/>
    <property type="match status" value="1"/>
</dbReference>
<name>A0AAV7VWQ3_PLEWA</name>
<keyword evidence="2" id="KW-1185">Reference proteome</keyword>
<dbReference type="EMBL" id="JANPWB010000002">
    <property type="protein sequence ID" value="KAJ1204707.1"/>
    <property type="molecule type" value="Genomic_DNA"/>
</dbReference>
<protein>
    <submittedName>
        <fullName evidence="1">Uncharacterized protein</fullName>
    </submittedName>
</protein>
<comment type="caution">
    <text evidence="1">The sequence shown here is derived from an EMBL/GenBank/DDBJ whole genome shotgun (WGS) entry which is preliminary data.</text>
</comment>
<dbReference type="PANTHER" id="PTHR33198:SF20">
    <property type="entry name" value="RETROTRANSPOSON GAG DOMAIN-CONTAINING PROTEIN"/>
    <property type="match status" value="1"/>
</dbReference>
<reference evidence="1" key="1">
    <citation type="journal article" date="2022" name="bioRxiv">
        <title>Sequencing and chromosome-scale assembly of the giantPleurodeles waltlgenome.</title>
        <authorList>
            <person name="Brown T."/>
            <person name="Elewa A."/>
            <person name="Iarovenko S."/>
            <person name="Subramanian E."/>
            <person name="Araus A.J."/>
            <person name="Petzold A."/>
            <person name="Susuki M."/>
            <person name="Suzuki K.-i.T."/>
            <person name="Hayashi T."/>
            <person name="Toyoda A."/>
            <person name="Oliveira C."/>
            <person name="Osipova E."/>
            <person name="Leigh N.D."/>
            <person name="Simon A."/>
            <person name="Yun M.H."/>
        </authorList>
    </citation>
    <scope>NUCLEOTIDE SEQUENCE</scope>
    <source>
        <strain evidence="1">20211129_DDA</strain>
        <tissue evidence="1">Liver</tissue>
    </source>
</reference>
<gene>
    <name evidence="1" type="ORF">NDU88_000146</name>
</gene>
<accession>A0AAV7VWQ3</accession>